<evidence type="ECO:0000313" key="3">
    <source>
        <dbReference type="EMBL" id="KAL0908717.1"/>
    </source>
</evidence>
<dbReference type="Proteomes" id="UP001552299">
    <property type="component" value="Unassembled WGS sequence"/>
</dbReference>
<evidence type="ECO:0000256" key="1">
    <source>
        <dbReference type="SAM" id="MobiDB-lite"/>
    </source>
</evidence>
<reference evidence="3 4" key="1">
    <citation type="journal article" date="2024" name="Plant Biotechnol. J.">
        <title>Dendrobium thyrsiflorum genome and its molecular insights into genes involved in important horticultural traits.</title>
        <authorList>
            <person name="Chen B."/>
            <person name="Wang J.Y."/>
            <person name="Zheng P.J."/>
            <person name="Li K.L."/>
            <person name="Liang Y.M."/>
            <person name="Chen X.F."/>
            <person name="Zhang C."/>
            <person name="Zhao X."/>
            <person name="He X."/>
            <person name="Zhang G.Q."/>
            <person name="Liu Z.J."/>
            <person name="Xu Q."/>
        </authorList>
    </citation>
    <scope>NUCLEOTIDE SEQUENCE [LARGE SCALE GENOMIC DNA]</scope>
    <source>
        <strain evidence="3">GZMU011</strain>
    </source>
</reference>
<name>A0ABD0U7J2_DENTH</name>
<evidence type="ECO:0000259" key="2">
    <source>
        <dbReference type="Pfam" id="PF14111"/>
    </source>
</evidence>
<dbReference type="InterPro" id="IPR040256">
    <property type="entry name" value="At4g02000-like"/>
</dbReference>
<gene>
    <name evidence="3" type="ORF">M5K25_023224</name>
</gene>
<dbReference type="PANTHER" id="PTHR31286">
    <property type="entry name" value="GLYCINE-RICH CELL WALL STRUCTURAL PROTEIN 1.8-LIKE"/>
    <property type="match status" value="1"/>
</dbReference>
<organism evidence="3 4">
    <name type="scientific">Dendrobium thyrsiflorum</name>
    <name type="common">Pinecone-like raceme dendrobium</name>
    <name type="synonym">Orchid</name>
    <dbReference type="NCBI Taxonomy" id="117978"/>
    <lineage>
        <taxon>Eukaryota</taxon>
        <taxon>Viridiplantae</taxon>
        <taxon>Streptophyta</taxon>
        <taxon>Embryophyta</taxon>
        <taxon>Tracheophyta</taxon>
        <taxon>Spermatophyta</taxon>
        <taxon>Magnoliopsida</taxon>
        <taxon>Liliopsida</taxon>
        <taxon>Asparagales</taxon>
        <taxon>Orchidaceae</taxon>
        <taxon>Epidendroideae</taxon>
        <taxon>Malaxideae</taxon>
        <taxon>Dendrobiinae</taxon>
        <taxon>Dendrobium</taxon>
    </lineage>
</organism>
<dbReference type="PANTHER" id="PTHR31286:SF179">
    <property type="entry name" value="RNASE H TYPE-1 DOMAIN-CONTAINING PROTEIN"/>
    <property type="match status" value="1"/>
</dbReference>
<evidence type="ECO:0000313" key="4">
    <source>
        <dbReference type="Proteomes" id="UP001552299"/>
    </source>
</evidence>
<sequence>MTTPSSSNPPAPSIPVSLDGKTCSFKDVFVGAGSSSACNLQLVHTSFEGIPALMFDDSVTASLAVPCAFTLIGKFLLRRPNLDIIRIFFSNLKLSGCFSVGLLDTRHIVIQLSNDLDYSRIFTRRAYYIVGCQMRLLKWTPNFDVKAESPIAPVWISFPNLRLHLFNSQVLFALAGIFGRPLQTDQATASVSRPSVARVLVELDVYKKHPKEIWLGSDLTGYFQKVEFENVHIFCNHCKLYGHGAPECFILHPALRQKKETVSEPSNSRKDIEIPSSKIPNPVQECFLREVVYNIMTKHFVEEAMEEGEIHSEELLGQTKGIENSSSSFDDFDTDGMFKKGGKGSVIRYMQDFTLVQAKKNRKSKSLNALSPRGTRAKAANKLHFND</sequence>
<proteinExistence type="predicted"/>
<feature type="domain" description="DUF4283" evidence="2">
    <location>
        <begin position="68"/>
        <end position="145"/>
    </location>
</feature>
<comment type="caution">
    <text evidence="3">The sequence shown here is derived from an EMBL/GenBank/DDBJ whole genome shotgun (WGS) entry which is preliminary data.</text>
</comment>
<dbReference type="Pfam" id="PF14111">
    <property type="entry name" value="DUF4283"/>
    <property type="match status" value="1"/>
</dbReference>
<dbReference type="EMBL" id="JANQDX010000017">
    <property type="protein sequence ID" value="KAL0908717.1"/>
    <property type="molecule type" value="Genomic_DNA"/>
</dbReference>
<keyword evidence="4" id="KW-1185">Reference proteome</keyword>
<feature type="region of interest" description="Disordered" evidence="1">
    <location>
        <begin position="361"/>
        <end position="387"/>
    </location>
</feature>
<protein>
    <recommendedName>
        <fullName evidence="2">DUF4283 domain-containing protein</fullName>
    </recommendedName>
</protein>
<accession>A0ABD0U7J2</accession>
<dbReference type="InterPro" id="IPR025558">
    <property type="entry name" value="DUF4283"/>
</dbReference>
<dbReference type="AlphaFoldDB" id="A0ABD0U7J2"/>